<dbReference type="Proteomes" id="UP000198551">
    <property type="component" value="Unassembled WGS sequence"/>
</dbReference>
<reference evidence="2" key="1">
    <citation type="submission" date="2016-06" db="EMBL/GenBank/DDBJ databases">
        <authorList>
            <person name="Varghese N."/>
        </authorList>
    </citation>
    <scope>NUCLEOTIDE SEQUENCE [LARGE SCALE GENOMIC DNA]</scope>
    <source>
        <strain evidence="2">DSM 45555</strain>
    </source>
</reference>
<sequence length="99" mass="11063">MPLSVRVWTLPDMNLARCIHPDLNRLVEFAQSLKLPMLGNVDPYDDTRFNRMQMSLVVPELRMLADSAPGGAADAAQELLALTELVDAKPHRYLVFVGD</sequence>
<evidence type="ECO:0000313" key="1">
    <source>
        <dbReference type="EMBL" id="SCF24274.1"/>
    </source>
</evidence>
<proteinExistence type="predicted"/>
<dbReference type="EMBL" id="FMCV01000012">
    <property type="protein sequence ID" value="SCF24274.1"/>
    <property type="molecule type" value="Genomic_DNA"/>
</dbReference>
<evidence type="ECO:0000313" key="2">
    <source>
        <dbReference type="Proteomes" id="UP000198551"/>
    </source>
</evidence>
<protein>
    <submittedName>
        <fullName evidence="1">Uncharacterized protein</fullName>
    </submittedName>
</protein>
<gene>
    <name evidence="1" type="ORF">GA0070215_112175</name>
</gene>
<keyword evidence="2" id="KW-1185">Reference proteome</keyword>
<name>A0A1C4YUC5_9ACTN</name>
<accession>A0A1C4YUC5</accession>
<organism evidence="1 2">
    <name type="scientific">Micromonospora marina</name>
    <dbReference type="NCBI Taxonomy" id="307120"/>
    <lineage>
        <taxon>Bacteria</taxon>
        <taxon>Bacillati</taxon>
        <taxon>Actinomycetota</taxon>
        <taxon>Actinomycetes</taxon>
        <taxon>Micromonosporales</taxon>
        <taxon>Micromonosporaceae</taxon>
        <taxon>Micromonospora</taxon>
    </lineage>
</organism>
<dbReference type="AlphaFoldDB" id="A0A1C4YUC5"/>